<dbReference type="PANTHER" id="PTHR24085">
    <property type="entry name" value="NUCLEAR HORMONE RECEPTOR"/>
    <property type="match status" value="1"/>
</dbReference>
<dbReference type="PDBsum" id="6EU9"/>
<sequence length="241" mass="27425">GSELTEDEEEMVEKILKAHEETFPYLTDDDKYRLTQEELEKGNVILWERVSELSTKAIANVVDFGKQVPVFTQLSTNDQITLLKAACLEIIILRLASRYDDKEDTMSFSNGLTLTQQQLEVGGFGTLTPTIFKFARSLVELSVDTAEYAMLSLICLISGDRSGLEHPEKVEQKQEPILETLKHYVRKRRPDSPHSFAKLLLKLTDLRSLSVKGAERVLQLRMEMPGELPPLILEMLDRTEN</sequence>
<name>A0A384E144_PLADU</name>
<dbReference type="GO" id="GO:0071376">
    <property type="term" value="P:cellular response to corticotropin-releasing hormone stimulus"/>
    <property type="evidence" value="ECO:0007669"/>
    <property type="project" value="TreeGrafter"/>
</dbReference>
<keyword evidence="5 6" id="KW-0002">3D-structure</keyword>
<dbReference type="GO" id="GO:0005667">
    <property type="term" value="C:transcription regulator complex"/>
    <property type="evidence" value="ECO:0007669"/>
    <property type="project" value="TreeGrafter"/>
</dbReference>
<dbReference type="Pfam" id="PF00104">
    <property type="entry name" value="Hormone_recep"/>
    <property type="match status" value="1"/>
</dbReference>
<evidence type="ECO:0000256" key="3">
    <source>
        <dbReference type="ARBA" id="ARBA00023170"/>
    </source>
</evidence>
<dbReference type="SMR" id="A0A384E144"/>
<dbReference type="AlphaFoldDB" id="A0A384E144"/>
<evidence type="ECO:0000256" key="2">
    <source>
        <dbReference type="ARBA" id="ARBA00023163"/>
    </source>
</evidence>
<dbReference type="GO" id="GO:0048384">
    <property type="term" value="P:retinoic acid receptor signaling pathway"/>
    <property type="evidence" value="ECO:0007669"/>
    <property type="project" value="InterPro"/>
</dbReference>
<dbReference type="GO" id="GO:0005634">
    <property type="term" value="C:nucleus"/>
    <property type="evidence" value="ECO:0007669"/>
    <property type="project" value="InterPro"/>
</dbReference>
<dbReference type="PROSITE" id="PS51843">
    <property type="entry name" value="NR_LBD"/>
    <property type="match status" value="1"/>
</dbReference>
<evidence type="ECO:0000256" key="1">
    <source>
        <dbReference type="ARBA" id="ARBA00023015"/>
    </source>
</evidence>
<dbReference type="PDB" id="6EU9">
    <property type="method" value="X-ray"/>
    <property type="resolution" value="2.69 A"/>
    <property type="chains" value="A/B/C/D=1-241"/>
</dbReference>
<evidence type="ECO:0000313" key="5">
    <source>
        <dbReference type="PDB" id="6EU9"/>
    </source>
</evidence>
<dbReference type="GO" id="GO:0035259">
    <property type="term" value="F:nuclear glucocorticoid receptor binding"/>
    <property type="evidence" value="ECO:0007669"/>
    <property type="project" value="TreeGrafter"/>
</dbReference>
<dbReference type="InterPro" id="IPR003078">
    <property type="entry name" value="Retinoic_acid_rcpt"/>
</dbReference>
<dbReference type="GO" id="GO:0004879">
    <property type="term" value="F:nuclear receptor activity"/>
    <property type="evidence" value="ECO:0007669"/>
    <property type="project" value="InterPro"/>
</dbReference>
<dbReference type="SUPFAM" id="SSF48508">
    <property type="entry name" value="Nuclear receptor ligand-binding domain"/>
    <property type="match status" value="1"/>
</dbReference>
<dbReference type="PRINTS" id="PR01292">
    <property type="entry name" value="RETNOICACIDR"/>
</dbReference>
<dbReference type="PANTHER" id="PTHR24085:SF9">
    <property type="match status" value="1"/>
</dbReference>
<organism evidence="5">
    <name type="scientific">Platynereis dumerilii</name>
    <name type="common">Dumeril's clam worm</name>
    <dbReference type="NCBI Taxonomy" id="6359"/>
    <lineage>
        <taxon>Eukaryota</taxon>
        <taxon>Metazoa</taxon>
        <taxon>Spiralia</taxon>
        <taxon>Lophotrochozoa</taxon>
        <taxon>Annelida</taxon>
        <taxon>Polychaeta</taxon>
        <taxon>Errantia</taxon>
        <taxon>Phyllodocida</taxon>
        <taxon>Nereididae</taxon>
        <taxon>Platynereis</taxon>
    </lineage>
</organism>
<evidence type="ECO:0007829" key="6">
    <source>
        <dbReference type="PDB" id="6EU9"/>
    </source>
</evidence>
<evidence type="ECO:0000259" key="4">
    <source>
        <dbReference type="PROSITE" id="PS51843"/>
    </source>
</evidence>
<dbReference type="SMART" id="SM00430">
    <property type="entry name" value="HOLI"/>
    <property type="match status" value="1"/>
</dbReference>
<keyword evidence="3" id="KW-0675">Receptor</keyword>
<protein>
    <submittedName>
        <fullName evidence="5">Retinoic acid receptor</fullName>
    </submittedName>
</protein>
<reference evidence="5 6" key="1">
    <citation type="journal article" date="2018" name="Sci. Adv.">
        <title>The ancestral retinoic acid receptor was a low-affinity sensor triggering neuronal differentiation.</title>
        <authorList>
            <person name="Handberg-Thorsager M."/>
            <person name="Gutierrez-Mazariegos J."/>
            <person name="Arold S.T."/>
            <person name="Kumar Nadendla E."/>
            <person name="Bertucci P.Y."/>
            <person name="Germain P."/>
            <person name="Tomancak P."/>
            <person name="Pierzchalski K."/>
            <person name="Jones J.W."/>
            <person name="Albalat R."/>
            <person name="Kane M.A."/>
            <person name="Bourguet W."/>
            <person name="Laudet V."/>
            <person name="Arendt D."/>
            <person name="Schubert M."/>
        </authorList>
    </citation>
    <scope>X-RAY CRYSTALLOGRAPHY (2.69 ANGSTROMS)</scope>
</reference>
<dbReference type="Gene3D" id="1.10.565.10">
    <property type="entry name" value="Retinoid X Receptor"/>
    <property type="match status" value="1"/>
</dbReference>
<dbReference type="GO" id="GO:0000978">
    <property type="term" value="F:RNA polymerase II cis-regulatory region sequence-specific DNA binding"/>
    <property type="evidence" value="ECO:0007669"/>
    <property type="project" value="TreeGrafter"/>
</dbReference>
<keyword evidence="1" id="KW-0805">Transcription regulation</keyword>
<dbReference type="InterPro" id="IPR035500">
    <property type="entry name" value="NHR-like_dom_sf"/>
</dbReference>
<dbReference type="PRINTS" id="PR00398">
    <property type="entry name" value="STRDHORMONER"/>
</dbReference>
<keyword evidence="2" id="KW-0804">Transcription</keyword>
<dbReference type="InterPro" id="IPR000536">
    <property type="entry name" value="Nucl_hrmn_rcpt_lig-bd"/>
</dbReference>
<feature type="domain" description="NR LBD" evidence="4">
    <location>
        <begin position="7"/>
        <end position="239"/>
    </location>
</feature>
<proteinExistence type="evidence at protein level"/>
<accession>A0A384E144</accession>
<dbReference type="InterPro" id="IPR001723">
    <property type="entry name" value="Nuclear_hrmn_rcpt"/>
</dbReference>